<dbReference type="Proteomes" id="UP000230750">
    <property type="component" value="Unassembled WGS sequence"/>
</dbReference>
<comment type="caution">
    <text evidence="1">The sequence shown here is derived from an EMBL/GenBank/DDBJ whole genome shotgun (WGS) entry which is preliminary data.</text>
</comment>
<proteinExistence type="predicted"/>
<reference evidence="1 2" key="1">
    <citation type="journal article" date="2017" name="PLoS Biol.">
        <title>The sea cucumber genome provides insights into morphological evolution and visceral regeneration.</title>
        <authorList>
            <person name="Zhang X."/>
            <person name="Sun L."/>
            <person name="Yuan J."/>
            <person name="Sun Y."/>
            <person name="Gao Y."/>
            <person name="Zhang L."/>
            <person name="Li S."/>
            <person name="Dai H."/>
            <person name="Hamel J.F."/>
            <person name="Liu C."/>
            <person name="Yu Y."/>
            <person name="Liu S."/>
            <person name="Lin W."/>
            <person name="Guo K."/>
            <person name="Jin S."/>
            <person name="Xu P."/>
            <person name="Storey K.B."/>
            <person name="Huan P."/>
            <person name="Zhang T."/>
            <person name="Zhou Y."/>
            <person name="Zhang J."/>
            <person name="Lin C."/>
            <person name="Li X."/>
            <person name="Xing L."/>
            <person name="Huo D."/>
            <person name="Sun M."/>
            <person name="Wang L."/>
            <person name="Mercier A."/>
            <person name="Li F."/>
            <person name="Yang H."/>
            <person name="Xiang J."/>
        </authorList>
    </citation>
    <scope>NUCLEOTIDE SEQUENCE [LARGE SCALE GENOMIC DNA]</scope>
    <source>
        <strain evidence="1">Shaxun</strain>
        <tissue evidence="1">Muscle</tissue>
    </source>
</reference>
<dbReference type="OrthoDB" id="6107575at2759"/>
<keyword evidence="2" id="KW-1185">Reference proteome</keyword>
<protein>
    <submittedName>
        <fullName evidence="1">Uncharacterized protein</fullName>
    </submittedName>
</protein>
<evidence type="ECO:0000313" key="1">
    <source>
        <dbReference type="EMBL" id="PIK44715.1"/>
    </source>
</evidence>
<sequence>MEEGSMSHYSRKPAEMRFPKQWEHMTFRQTRENLLDKGSIYGPVSKKSLPRPGHRDALTKEAADIGCKKERHFLRKVTGYPMSARISGSARAARRSLPALRRPTANTICQEYQYVHNGLRGKMILNNKRFRHDLPEYHCDHSDEEKSHYCEVLGKRTCAGCIEETNKKMAAKYQNDAFPSIQTTAASLVAPRLSKALTKRNTNQSRELVSRQLSISNLDDADSPIPYRMSSALRQSRRVTIYNDTMIESLHRTLVRDRRMTLANLKDVSLNRKPSKLRYKAAPKNGSLLKFLFNGAGLTGDNVTTEQ</sequence>
<gene>
    <name evidence="1" type="ORF">BSL78_18437</name>
</gene>
<dbReference type="AlphaFoldDB" id="A0A2G8K9S4"/>
<organism evidence="1 2">
    <name type="scientific">Stichopus japonicus</name>
    <name type="common">Sea cucumber</name>
    <dbReference type="NCBI Taxonomy" id="307972"/>
    <lineage>
        <taxon>Eukaryota</taxon>
        <taxon>Metazoa</taxon>
        <taxon>Echinodermata</taxon>
        <taxon>Eleutherozoa</taxon>
        <taxon>Echinozoa</taxon>
        <taxon>Holothuroidea</taxon>
        <taxon>Aspidochirotacea</taxon>
        <taxon>Aspidochirotida</taxon>
        <taxon>Stichopodidae</taxon>
        <taxon>Apostichopus</taxon>
    </lineage>
</organism>
<accession>A0A2G8K9S4</accession>
<evidence type="ECO:0000313" key="2">
    <source>
        <dbReference type="Proteomes" id="UP000230750"/>
    </source>
</evidence>
<dbReference type="EMBL" id="MRZV01000760">
    <property type="protein sequence ID" value="PIK44715.1"/>
    <property type="molecule type" value="Genomic_DNA"/>
</dbReference>
<name>A0A2G8K9S4_STIJA</name>